<organism evidence="2 4">
    <name type="scientific">Streptomyces griseochromogenes</name>
    <dbReference type="NCBI Taxonomy" id="68214"/>
    <lineage>
        <taxon>Bacteria</taxon>
        <taxon>Bacillati</taxon>
        <taxon>Actinomycetota</taxon>
        <taxon>Actinomycetes</taxon>
        <taxon>Kitasatosporales</taxon>
        <taxon>Streptomycetaceae</taxon>
        <taxon>Streptomyces</taxon>
    </lineage>
</organism>
<evidence type="ECO:0000313" key="3">
    <source>
        <dbReference type="EMBL" id="MBP2056252.1"/>
    </source>
</evidence>
<reference evidence="2 4" key="1">
    <citation type="submission" date="2016-06" db="EMBL/GenBank/DDBJ databases">
        <title>Complete genome sequence of Streptomyces griseochromogenes ATCC 14511, the Blasticidin S producer.</title>
        <authorList>
            <person name="Wu L."/>
        </authorList>
    </citation>
    <scope>NUCLEOTIDE SEQUENCE [LARGE SCALE GENOMIC DNA]</scope>
    <source>
        <strain evidence="2 4">ATCC 14511</strain>
    </source>
</reference>
<feature type="compositionally biased region" description="Basic residues" evidence="1">
    <location>
        <begin position="1"/>
        <end position="14"/>
    </location>
</feature>
<reference evidence="3 5" key="2">
    <citation type="submission" date="2021-03" db="EMBL/GenBank/DDBJ databases">
        <title>Genomic Encyclopedia of Type Strains, Phase IV (KMG-IV): sequencing the most valuable type-strain genomes for metagenomic binning, comparative biology and taxonomic classification.</title>
        <authorList>
            <person name="Goeker M."/>
        </authorList>
    </citation>
    <scope>NUCLEOTIDE SEQUENCE [LARGE SCALE GENOMIC DNA]</scope>
    <source>
        <strain evidence="3 5">DSM 40499</strain>
    </source>
</reference>
<protein>
    <submittedName>
        <fullName evidence="2">Uncharacterized protein</fullName>
    </submittedName>
</protein>
<dbReference type="Proteomes" id="UP000092659">
    <property type="component" value="Chromosome"/>
</dbReference>
<dbReference type="AlphaFoldDB" id="A0A1B1AZV5"/>
<evidence type="ECO:0000313" key="2">
    <source>
        <dbReference type="EMBL" id="ANP52042.1"/>
    </source>
</evidence>
<dbReference type="RefSeq" id="WP_067307504.1">
    <property type="nucleotide sequence ID" value="NZ_CP016279.1"/>
</dbReference>
<proteinExistence type="predicted"/>
<dbReference type="EMBL" id="CP016279">
    <property type="protein sequence ID" value="ANP52042.1"/>
    <property type="molecule type" value="Genomic_DNA"/>
</dbReference>
<dbReference type="KEGG" id="sgs:AVL59_22900"/>
<accession>A0A1B1AZV5</accession>
<dbReference type="Proteomes" id="UP001519309">
    <property type="component" value="Unassembled WGS sequence"/>
</dbReference>
<keyword evidence="5" id="KW-1185">Reference proteome</keyword>
<feature type="region of interest" description="Disordered" evidence="1">
    <location>
        <begin position="1"/>
        <end position="21"/>
    </location>
</feature>
<sequence length="108" mass="11871">MSLRRSGRSPPRRSHTADTGHRTWCTGQRFAAYRALLGDAFDGRVLPDSAASPAPPPFFADLVGTPHSVVTAHLDDKAGHPTVRARDEILVFLTDRLHPHRNRPLTAT</sequence>
<evidence type="ECO:0000313" key="5">
    <source>
        <dbReference type="Proteomes" id="UP001519309"/>
    </source>
</evidence>
<evidence type="ECO:0000256" key="1">
    <source>
        <dbReference type="SAM" id="MobiDB-lite"/>
    </source>
</evidence>
<dbReference type="STRING" id="68214.AVL59_22900"/>
<evidence type="ECO:0000313" key="4">
    <source>
        <dbReference type="Proteomes" id="UP000092659"/>
    </source>
</evidence>
<gene>
    <name evidence="2" type="ORF">AVL59_22900</name>
    <name evidence="3" type="ORF">J2Z21_009270</name>
</gene>
<name>A0A1B1AZV5_9ACTN</name>
<dbReference type="EMBL" id="JAGGLP010000043">
    <property type="protein sequence ID" value="MBP2056252.1"/>
    <property type="molecule type" value="Genomic_DNA"/>
</dbReference>